<reference evidence="2 3" key="1">
    <citation type="submission" date="2023-08" db="EMBL/GenBank/DDBJ databases">
        <authorList>
            <person name="Palmer J.M."/>
        </authorList>
    </citation>
    <scope>NUCLEOTIDE SEQUENCE [LARGE SCALE GENOMIC DNA]</scope>
    <source>
        <strain evidence="2 3">TWF481</strain>
    </source>
</reference>
<gene>
    <name evidence="2" type="ORF">TWF481_000496</name>
</gene>
<dbReference type="CDD" id="cd09917">
    <property type="entry name" value="F-box_SF"/>
    <property type="match status" value="1"/>
</dbReference>
<protein>
    <recommendedName>
        <fullName evidence="1">F-box domain-containing protein</fullName>
    </recommendedName>
</protein>
<organism evidence="2 3">
    <name type="scientific">Arthrobotrys musiformis</name>
    <dbReference type="NCBI Taxonomy" id="47236"/>
    <lineage>
        <taxon>Eukaryota</taxon>
        <taxon>Fungi</taxon>
        <taxon>Dikarya</taxon>
        <taxon>Ascomycota</taxon>
        <taxon>Pezizomycotina</taxon>
        <taxon>Orbiliomycetes</taxon>
        <taxon>Orbiliales</taxon>
        <taxon>Orbiliaceae</taxon>
        <taxon>Arthrobotrys</taxon>
    </lineage>
</organism>
<dbReference type="Proteomes" id="UP001370758">
    <property type="component" value="Unassembled WGS sequence"/>
</dbReference>
<dbReference type="SUPFAM" id="SSF81383">
    <property type="entry name" value="F-box domain"/>
    <property type="match status" value="1"/>
</dbReference>
<name>A0AAV9WMX6_9PEZI</name>
<dbReference type="InterPro" id="IPR001810">
    <property type="entry name" value="F-box_dom"/>
</dbReference>
<evidence type="ECO:0000259" key="1">
    <source>
        <dbReference type="PROSITE" id="PS50181"/>
    </source>
</evidence>
<dbReference type="PROSITE" id="PS50181">
    <property type="entry name" value="FBOX"/>
    <property type="match status" value="1"/>
</dbReference>
<comment type="caution">
    <text evidence="2">The sequence shown here is derived from an EMBL/GenBank/DDBJ whole genome shotgun (WGS) entry which is preliminary data.</text>
</comment>
<dbReference type="InterPro" id="IPR036047">
    <property type="entry name" value="F-box-like_dom_sf"/>
</dbReference>
<evidence type="ECO:0000313" key="2">
    <source>
        <dbReference type="EMBL" id="KAK6511581.1"/>
    </source>
</evidence>
<dbReference type="EMBL" id="JAVHJL010000001">
    <property type="protein sequence ID" value="KAK6511581.1"/>
    <property type="molecule type" value="Genomic_DNA"/>
</dbReference>
<dbReference type="AlphaFoldDB" id="A0AAV9WMX6"/>
<keyword evidence="3" id="KW-1185">Reference proteome</keyword>
<accession>A0AAV9WMX6</accession>
<evidence type="ECO:0000313" key="3">
    <source>
        <dbReference type="Proteomes" id="UP001370758"/>
    </source>
</evidence>
<dbReference type="Pfam" id="PF00646">
    <property type="entry name" value="F-box"/>
    <property type="match status" value="1"/>
</dbReference>
<sequence length="446" mass="50272">MAPLSTLPRELIDEILSHASEEEIWQLSLCSKQWRSWTSPIIFRCIVWRGVKGASLFAEGGDFAHLRPVVREISMALPRLAYPEELLRTIDTYRILMEAFSHFPYVTRLQIDLYNVLDGFEANIIQAILTKISTSPAFETLQALDIEKFSIGREVTRDFPTPYMALGLHTNLPLDAQQRYKTLPKAAQDFLGPLIDPTKPTELPPMPRRLTKLGVSLSEFTLLPDLKAPPDVNLLINTSAGTLKELRIMANRIIHPRPADQTPPNWIWPSTFSSLTNITIISSGYSLHHIADIGNWLPNVQVLALSDGPSAPYSYCTPALANLLSIQEETLSKAIKKLKSLRRVRLPRLYEYVDLLGIDISNSDYCSKVYLGEKRLEDLVGQWVKAGSSGLEKVVFSIESFTWNGRRDAIFAINIRRGPGLEGGWRLDTEEEAGYIPKPYDRDISL</sequence>
<feature type="domain" description="F-box" evidence="1">
    <location>
        <begin position="1"/>
        <end position="51"/>
    </location>
</feature>
<proteinExistence type="predicted"/>